<dbReference type="Proteomes" id="UP001175353">
    <property type="component" value="Unassembled WGS sequence"/>
</dbReference>
<feature type="non-terminal residue" evidence="2">
    <location>
        <position position="114"/>
    </location>
</feature>
<accession>A0AAN6JZI7</accession>
<organism evidence="2 3">
    <name type="scientific">Friedmanniomyces endolithicus</name>
    <dbReference type="NCBI Taxonomy" id="329885"/>
    <lineage>
        <taxon>Eukaryota</taxon>
        <taxon>Fungi</taxon>
        <taxon>Dikarya</taxon>
        <taxon>Ascomycota</taxon>
        <taxon>Pezizomycotina</taxon>
        <taxon>Dothideomycetes</taxon>
        <taxon>Dothideomycetidae</taxon>
        <taxon>Mycosphaerellales</taxon>
        <taxon>Teratosphaeriaceae</taxon>
        <taxon>Friedmanniomyces</taxon>
    </lineage>
</organism>
<evidence type="ECO:0000256" key="1">
    <source>
        <dbReference type="SAM" id="MobiDB-lite"/>
    </source>
</evidence>
<sequence>MYMYGPGVWSSSRRLTGAPRTALGLPLSVNPADIIMISYFCFAVARLIRAQDIPLPGPRNRRYLLYYHTSDSEMSATKQRPSAADRDIAPSNALQSDFNANDDGDSMDADERYL</sequence>
<keyword evidence="3" id="KW-1185">Reference proteome</keyword>
<reference evidence="2" key="1">
    <citation type="submission" date="2023-06" db="EMBL/GenBank/DDBJ databases">
        <title>Black Yeasts Isolated from many extreme environments.</title>
        <authorList>
            <person name="Coleine C."/>
            <person name="Stajich J.E."/>
            <person name="Selbmann L."/>
        </authorList>
    </citation>
    <scope>NUCLEOTIDE SEQUENCE</scope>
    <source>
        <strain evidence="2">CCFEE 5200</strain>
    </source>
</reference>
<protein>
    <submittedName>
        <fullName evidence="2">Uncharacterized protein</fullName>
    </submittedName>
</protein>
<dbReference type="AlphaFoldDB" id="A0AAN6JZI7"/>
<feature type="region of interest" description="Disordered" evidence="1">
    <location>
        <begin position="75"/>
        <end position="114"/>
    </location>
</feature>
<proteinExistence type="predicted"/>
<gene>
    <name evidence="2" type="ORF">LTR91_021451</name>
</gene>
<dbReference type="EMBL" id="JAUJLE010000383">
    <property type="protein sequence ID" value="KAK0958180.1"/>
    <property type="molecule type" value="Genomic_DNA"/>
</dbReference>
<evidence type="ECO:0000313" key="3">
    <source>
        <dbReference type="Proteomes" id="UP001175353"/>
    </source>
</evidence>
<comment type="caution">
    <text evidence="2">The sequence shown here is derived from an EMBL/GenBank/DDBJ whole genome shotgun (WGS) entry which is preliminary data.</text>
</comment>
<evidence type="ECO:0000313" key="2">
    <source>
        <dbReference type="EMBL" id="KAK0958180.1"/>
    </source>
</evidence>
<name>A0AAN6JZI7_9PEZI</name>